<dbReference type="GO" id="GO:0003677">
    <property type="term" value="F:DNA binding"/>
    <property type="evidence" value="ECO:0007669"/>
    <property type="project" value="InterPro"/>
</dbReference>
<evidence type="ECO:0000313" key="6">
    <source>
        <dbReference type="Proteomes" id="UP000284451"/>
    </source>
</evidence>
<dbReference type="SUPFAM" id="SSF47413">
    <property type="entry name" value="lambda repressor-like DNA-binding domains"/>
    <property type="match status" value="1"/>
</dbReference>
<proteinExistence type="predicted"/>
<name>A0A443K4A1_9RHOB</name>
<dbReference type="EMBL" id="SAUW01000056">
    <property type="protein sequence ID" value="RWR04339.1"/>
    <property type="molecule type" value="Genomic_DNA"/>
</dbReference>
<dbReference type="Gene3D" id="1.10.260.40">
    <property type="entry name" value="lambda repressor-like DNA-binding domains"/>
    <property type="match status" value="1"/>
</dbReference>
<dbReference type="EMBL" id="SAUZ01000035">
    <property type="protein sequence ID" value="RWR16868.1"/>
    <property type="molecule type" value="Genomic_DNA"/>
</dbReference>
<comment type="caution">
    <text evidence="5">The sequence shown here is derived from an EMBL/GenBank/DDBJ whole genome shotgun (WGS) entry which is preliminary data.</text>
</comment>
<evidence type="ECO:0000313" key="5">
    <source>
        <dbReference type="EMBL" id="RWR27523.1"/>
    </source>
</evidence>
<keyword evidence="9" id="KW-1185">Reference proteome</keyword>
<dbReference type="SMART" id="SM00530">
    <property type="entry name" value="HTH_XRE"/>
    <property type="match status" value="1"/>
</dbReference>
<dbReference type="InterPro" id="IPR010982">
    <property type="entry name" value="Lambda_DNA-bd_dom_sf"/>
</dbReference>
<gene>
    <name evidence="5" type="ORF">D2T29_18325</name>
    <name evidence="3" type="ORF">D2T30_20455</name>
    <name evidence="4" type="ORF">D2T31_21850</name>
    <name evidence="2" type="ORF">D2T33_21215</name>
</gene>
<dbReference type="PROSITE" id="PS50943">
    <property type="entry name" value="HTH_CROC1"/>
    <property type="match status" value="1"/>
</dbReference>
<dbReference type="Proteomes" id="UP000284476">
    <property type="component" value="Unassembled WGS sequence"/>
</dbReference>
<evidence type="ECO:0000313" key="9">
    <source>
        <dbReference type="Proteomes" id="UP000285710"/>
    </source>
</evidence>
<feature type="domain" description="HTH cro/C1-type" evidence="1">
    <location>
        <begin position="12"/>
        <end position="66"/>
    </location>
</feature>
<accession>A0A443JY38</accession>
<evidence type="ECO:0000259" key="1">
    <source>
        <dbReference type="PROSITE" id="PS50943"/>
    </source>
</evidence>
<dbReference type="Pfam" id="PF12844">
    <property type="entry name" value="HTH_19"/>
    <property type="match status" value="1"/>
</dbReference>
<dbReference type="EMBL" id="SAUX01000055">
    <property type="protein sequence ID" value="RWR25428.1"/>
    <property type="molecule type" value="Genomic_DNA"/>
</dbReference>
<accession>A0A443IJ02</accession>
<evidence type="ECO:0000313" key="4">
    <source>
        <dbReference type="EMBL" id="RWR25428.1"/>
    </source>
</evidence>
<dbReference type="OrthoDB" id="5659783at2"/>
<organism evidence="5 6">
    <name type="scientific">Paenirhodobacter populi</name>
    <dbReference type="NCBI Taxonomy" id="2306993"/>
    <lineage>
        <taxon>Bacteria</taxon>
        <taxon>Pseudomonadati</taxon>
        <taxon>Pseudomonadota</taxon>
        <taxon>Alphaproteobacteria</taxon>
        <taxon>Rhodobacterales</taxon>
        <taxon>Rhodobacter group</taxon>
        <taxon>Paenirhodobacter</taxon>
    </lineage>
</organism>
<dbReference type="InterPro" id="IPR001387">
    <property type="entry name" value="Cro/C1-type_HTH"/>
</dbReference>
<dbReference type="AlphaFoldDB" id="A0A443K4A1"/>
<reference evidence="6 7" key="2">
    <citation type="submission" date="2019-01" db="EMBL/GenBank/DDBJ databases">
        <authorList>
            <person name="Li Y."/>
        </authorList>
    </citation>
    <scope>NUCLEOTIDE SEQUENCE [LARGE SCALE GENOMIC DNA]</scope>
    <source>
        <strain evidence="5 6">07D10-4-3</strain>
        <strain evidence="2 9">2D-5</strain>
        <strain evidence="4 8">D19-10-3-21</strain>
        <strain evidence="3 7">SK2B-1</strain>
    </source>
</reference>
<evidence type="ECO:0000313" key="2">
    <source>
        <dbReference type="EMBL" id="RWR04339.1"/>
    </source>
</evidence>
<reference evidence="6 7" key="1">
    <citation type="submission" date="2019-01" db="EMBL/GenBank/DDBJ databases">
        <title>Sinorhodobacter populi sp. nov. isolated from the symptomatic bark tissue of Populus euramericana canker.</title>
        <authorList>
            <person name="Xu G."/>
        </authorList>
    </citation>
    <scope>NUCLEOTIDE SEQUENCE [LARGE SCALE GENOMIC DNA]</scope>
    <source>
        <strain evidence="5 6">07D10-4-3</strain>
        <strain evidence="2 9">2D-5</strain>
        <strain evidence="4 8">D19-10-3-21</strain>
        <strain evidence="3 7">SK2B-1</strain>
    </source>
</reference>
<dbReference type="EMBL" id="SAUY01000031">
    <property type="protein sequence ID" value="RWR27523.1"/>
    <property type="molecule type" value="Genomic_DNA"/>
</dbReference>
<accession>A0A443K4A1</accession>
<evidence type="ECO:0000313" key="8">
    <source>
        <dbReference type="Proteomes" id="UP000285295"/>
    </source>
</evidence>
<accession>A0A443J8L8</accession>
<dbReference type="Proteomes" id="UP000285710">
    <property type="component" value="Unassembled WGS sequence"/>
</dbReference>
<evidence type="ECO:0000313" key="3">
    <source>
        <dbReference type="EMBL" id="RWR16868.1"/>
    </source>
</evidence>
<dbReference type="Proteomes" id="UP000285295">
    <property type="component" value="Unassembled WGS sequence"/>
</dbReference>
<dbReference type="RefSeq" id="WP_128187391.1">
    <property type="nucleotide sequence ID" value="NZ_JBHRSO010000001.1"/>
</dbReference>
<dbReference type="CDD" id="cd00093">
    <property type="entry name" value="HTH_XRE"/>
    <property type="match status" value="1"/>
</dbReference>
<evidence type="ECO:0000313" key="7">
    <source>
        <dbReference type="Proteomes" id="UP000284476"/>
    </source>
</evidence>
<dbReference type="Proteomes" id="UP000284451">
    <property type="component" value="Unassembled WGS sequence"/>
</dbReference>
<sequence length="143" mass="16530">MSAATSKIGERLKAVRLRAGLSHERFSTLLGFSKRTLMNWEQGVSKPPISILPKLREMFNVDPEWLVMGKDTIPRSSFKPMNWRRLERLERDVRCACWDSHLNLSPAQLTELVRSLYDDGPDLDKVNRAKLPEILIELTRERG</sequence>
<protein>
    <submittedName>
        <fullName evidence="5">XRE family transcriptional regulator</fullName>
    </submittedName>
</protein>